<dbReference type="InterPro" id="IPR028883">
    <property type="entry name" value="tRNA_aden_deaminase"/>
</dbReference>
<comment type="subunit">
    <text evidence="2 8">Homodimer.</text>
</comment>
<dbReference type="GO" id="GO:0002100">
    <property type="term" value="P:tRNA wobble adenosine to inosine editing"/>
    <property type="evidence" value="ECO:0007669"/>
    <property type="project" value="UniProtKB-UniRule"/>
</dbReference>
<evidence type="ECO:0000256" key="6">
    <source>
        <dbReference type="ARBA" id="ARBA00022833"/>
    </source>
</evidence>
<dbReference type="EC" id="3.5.4.33" evidence="8"/>
<dbReference type="SUPFAM" id="SSF53927">
    <property type="entry name" value="Cytidine deaminase-like"/>
    <property type="match status" value="1"/>
</dbReference>
<accession>A0A520XBN5</accession>
<comment type="cofactor">
    <cofactor evidence="8">
        <name>Zn(2+)</name>
        <dbReference type="ChEBI" id="CHEBI:29105"/>
    </cofactor>
    <text evidence="8">Binds 1 zinc ion per subunit.</text>
</comment>
<comment type="similarity">
    <text evidence="1">Belongs to the cytidine and deoxycytidylate deaminase family. ADAT2 subfamily.</text>
</comment>
<evidence type="ECO:0000256" key="3">
    <source>
        <dbReference type="ARBA" id="ARBA00022694"/>
    </source>
</evidence>
<dbReference type="GO" id="GO:0008270">
    <property type="term" value="F:zinc ion binding"/>
    <property type="evidence" value="ECO:0007669"/>
    <property type="project" value="UniProtKB-UniRule"/>
</dbReference>
<feature type="binding site" evidence="8">
    <location>
        <position position="89"/>
    </location>
    <ligand>
        <name>Zn(2+)</name>
        <dbReference type="ChEBI" id="CHEBI:29105"/>
        <note>catalytic</note>
    </ligand>
</feature>
<dbReference type="InterPro" id="IPR016193">
    <property type="entry name" value="Cytidine_deaminase-like"/>
</dbReference>
<sequence>MNKFDDKYFMNFALKEAEKALDGDEVPVGAVIISGGGEVISSAFNTVESNISCIMHAEINAILAAQKKLRNWRLDECSLYVTLEPCIMCCGAILLSRIGKVVYGASDPKGGVSSSILGGKIEIIGGIMNEESSRLLKSFFKSKRENIRYNKSVS</sequence>
<comment type="caution">
    <text evidence="10">The sequence shown here is derived from an EMBL/GenBank/DDBJ whole genome shotgun (WGS) entry which is preliminary data.</text>
</comment>
<dbReference type="PANTHER" id="PTHR11079:SF202">
    <property type="entry name" value="TRNA-SPECIFIC ADENOSINE DEAMINASE"/>
    <property type="match status" value="1"/>
</dbReference>
<evidence type="ECO:0000256" key="1">
    <source>
        <dbReference type="ARBA" id="ARBA00010669"/>
    </source>
</evidence>
<dbReference type="InterPro" id="IPR016192">
    <property type="entry name" value="APOBEC/CMP_deaminase_Zn-bd"/>
</dbReference>
<dbReference type="InterPro" id="IPR002125">
    <property type="entry name" value="CMP_dCMP_dom"/>
</dbReference>
<dbReference type="EMBL" id="SHMQ01000016">
    <property type="protein sequence ID" value="RZV38627.1"/>
    <property type="molecule type" value="Genomic_DNA"/>
</dbReference>
<dbReference type="PROSITE" id="PS51747">
    <property type="entry name" value="CYT_DCMP_DEAMINASES_2"/>
    <property type="match status" value="1"/>
</dbReference>
<feature type="binding site" evidence="8">
    <location>
        <position position="86"/>
    </location>
    <ligand>
        <name>Zn(2+)</name>
        <dbReference type="ChEBI" id="CHEBI:29105"/>
        <note>catalytic</note>
    </ligand>
</feature>
<dbReference type="PANTHER" id="PTHR11079">
    <property type="entry name" value="CYTOSINE DEAMINASE FAMILY MEMBER"/>
    <property type="match status" value="1"/>
</dbReference>
<dbReference type="HAMAP" id="MF_00972">
    <property type="entry name" value="tRNA_aden_deaminase"/>
    <property type="match status" value="1"/>
</dbReference>
<evidence type="ECO:0000313" key="11">
    <source>
        <dbReference type="Proteomes" id="UP000322454"/>
    </source>
</evidence>
<evidence type="ECO:0000256" key="8">
    <source>
        <dbReference type="HAMAP-Rule" id="MF_00972"/>
    </source>
</evidence>
<keyword evidence="4 8" id="KW-0479">Metal-binding</keyword>
<name>A0A520XBN5_9DELT</name>
<dbReference type="Proteomes" id="UP000322454">
    <property type="component" value="Unassembled WGS sequence"/>
</dbReference>
<evidence type="ECO:0000256" key="5">
    <source>
        <dbReference type="ARBA" id="ARBA00022801"/>
    </source>
</evidence>
<dbReference type="Pfam" id="PF00383">
    <property type="entry name" value="dCMP_cyt_deam_1"/>
    <property type="match status" value="1"/>
</dbReference>
<comment type="function">
    <text evidence="8">Catalyzes the deamination of adenosine to inosine at the wobble position 34 of tRNA(Arg2).</text>
</comment>
<keyword evidence="3 8" id="KW-0819">tRNA processing</keyword>
<dbReference type="GO" id="GO:0052717">
    <property type="term" value="F:tRNA-specific adenosine-34 deaminase activity"/>
    <property type="evidence" value="ECO:0007669"/>
    <property type="project" value="UniProtKB-UniRule"/>
</dbReference>
<comment type="catalytic activity">
    <reaction evidence="7 8">
        <text>adenosine(34) in tRNA + H2O + H(+) = inosine(34) in tRNA + NH4(+)</text>
        <dbReference type="Rhea" id="RHEA:43168"/>
        <dbReference type="Rhea" id="RHEA-COMP:10373"/>
        <dbReference type="Rhea" id="RHEA-COMP:10374"/>
        <dbReference type="ChEBI" id="CHEBI:15377"/>
        <dbReference type="ChEBI" id="CHEBI:15378"/>
        <dbReference type="ChEBI" id="CHEBI:28938"/>
        <dbReference type="ChEBI" id="CHEBI:74411"/>
        <dbReference type="ChEBI" id="CHEBI:82852"/>
        <dbReference type="EC" id="3.5.4.33"/>
    </reaction>
</comment>
<reference evidence="10 11" key="1">
    <citation type="submission" date="2019-01" db="EMBL/GenBank/DDBJ databases">
        <title>Insights into ecological role of a new deltaproteobacterial order Candidatus Sinidesulfobacterales (Sva0485) by metagenomics and metatranscriptomics.</title>
        <authorList>
            <person name="Tan S."/>
            <person name="Liu J."/>
            <person name="Fang Y."/>
            <person name="Hedlund B."/>
            <person name="Lian Z.-H."/>
            <person name="Huang L.-Y."/>
            <person name="Li J.-T."/>
            <person name="Huang L.-N."/>
            <person name="Li W.-J."/>
            <person name="Jiang H.-C."/>
            <person name="Dong H.-L."/>
            <person name="Shu W.-S."/>
        </authorList>
    </citation>
    <scope>NUCLEOTIDE SEQUENCE [LARGE SCALE GENOMIC DNA]</scope>
    <source>
        <strain evidence="10">AP4</strain>
    </source>
</reference>
<feature type="binding site" evidence="8">
    <location>
        <position position="56"/>
    </location>
    <ligand>
        <name>Zn(2+)</name>
        <dbReference type="ChEBI" id="CHEBI:29105"/>
        <note>catalytic</note>
    </ligand>
</feature>
<organism evidence="10 11">
    <name type="scientific">Candidatus Acidulodesulfobacterium acidiphilum</name>
    <dbReference type="NCBI Taxonomy" id="2597224"/>
    <lineage>
        <taxon>Bacteria</taxon>
        <taxon>Deltaproteobacteria</taxon>
        <taxon>Candidatus Acidulodesulfobacterales</taxon>
        <taxon>Candidatus Acidulodesulfobacterium</taxon>
    </lineage>
</organism>
<evidence type="ECO:0000256" key="4">
    <source>
        <dbReference type="ARBA" id="ARBA00022723"/>
    </source>
</evidence>
<evidence type="ECO:0000259" key="9">
    <source>
        <dbReference type="PROSITE" id="PS51747"/>
    </source>
</evidence>
<protein>
    <recommendedName>
        <fullName evidence="8">tRNA-specific adenosine deaminase</fullName>
        <ecNumber evidence="8">3.5.4.33</ecNumber>
    </recommendedName>
</protein>
<gene>
    <name evidence="8" type="primary">tadA</name>
    <name evidence="10" type="ORF">EVJ48_06575</name>
</gene>
<dbReference type="CDD" id="cd01285">
    <property type="entry name" value="nucleoside_deaminase"/>
    <property type="match status" value="1"/>
</dbReference>
<keyword evidence="6 8" id="KW-0862">Zinc</keyword>
<evidence type="ECO:0000313" key="10">
    <source>
        <dbReference type="EMBL" id="RZV38627.1"/>
    </source>
</evidence>
<evidence type="ECO:0000256" key="7">
    <source>
        <dbReference type="ARBA" id="ARBA00048045"/>
    </source>
</evidence>
<dbReference type="PROSITE" id="PS00903">
    <property type="entry name" value="CYT_DCMP_DEAMINASES_1"/>
    <property type="match status" value="1"/>
</dbReference>
<feature type="active site" description="Proton donor" evidence="8">
    <location>
        <position position="58"/>
    </location>
</feature>
<dbReference type="Gene3D" id="3.40.140.10">
    <property type="entry name" value="Cytidine Deaminase, domain 2"/>
    <property type="match status" value="1"/>
</dbReference>
<evidence type="ECO:0000256" key="2">
    <source>
        <dbReference type="ARBA" id="ARBA00011738"/>
    </source>
</evidence>
<keyword evidence="5 8" id="KW-0378">Hydrolase</keyword>
<dbReference type="AlphaFoldDB" id="A0A520XBN5"/>
<feature type="domain" description="CMP/dCMP-type deaminase" evidence="9">
    <location>
        <begin position="4"/>
        <end position="114"/>
    </location>
</feature>
<proteinExistence type="inferred from homology"/>